<dbReference type="OrthoDB" id="3798941at2759"/>
<comment type="caution">
    <text evidence="2">The sequence shown here is derived from an EMBL/GenBank/DDBJ whole genome shotgun (WGS) entry which is preliminary data.</text>
</comment>
<gene>
    <name evidence="2" type="ORF">BCR34DRAFT_202514</name>
</gene>
<evidence type="ECO:0000313" key="2">
    <source>
        <dbReference type="EMBL" id="ORY14932.1"/>
    </source>
</evidence>
<reference evidence="2 3" key="1">
    <citation type="submission" date="2016-07" db="EMBL/GenBank/DDBJ databases">
        <title>Pervasive Adenine N6-methylation of Active Genes in Fungi.</title>
        <authorList>
            <consortium name="DOE Joint Genome Institute"/>
            <person name="Mondo S.J."/>
            <person name="Dannebaum R.O."/>
            <person name="Kuo R.C."/>
            <person name="Labutti K."/>
            <person name="Haridas S."/>
            <person name="Kuo A."/>
            <person name="Salamov A."/>
            <person name="Ahrendt S.R."/>
            <person name="Lipzen A."/>
            <person name="Sullivan W."/>
            <person name="Andreopoulos W.B."/>
            <person name="Clum A."/>
            <person name="Lindquist E."/>
            <person name="Daum C."/>
            <person name="Ramamoorthy G.K."/>
            <person name="Gryganskyi A."/>
            <person name="Culley D."/>
            <person name="Magnuson J.K."/>
            <person name="James T.Y."/>
            <person name="O'Malley M.A."/>
            <person name="Stajich J.E."/>
            <person name="Spatafora J.W."/>
            <person name="Visel A."/>
            <person name="Grigoriev I.V."/>
        </authorList>
    </citation>
    <scope>NUCLEOTIDE SEQUENCE [LARGE SCALE GENOMIC DNA]</scope>
    <source>
        <strain evidence="2 3">CBS 115471</strain>
    </source>
</reference>
<name>A0A1Y1ZXF9_9PLEO</name>
<feature type="region of interest" description="Disordered" evidence="1">
    <location>
        <begin position="1"/>
        <end position="67"/>
    </location>
</feature>
<dbReference type="AlphaFoldDB" id="A0A1Y1ZXF9"/>
<sequence length="222" mass="25256">MPMSHFPHSKSWSSSLPLKQPTDDGSFSAMMKLSPGAERTQSTNFSGKRSGLAQMEKASRSIPMTISQSSETIQGEIKLAVRNRFRSLPDKDTFMPLLLGSAEVINRLPKIRKFVLNLESPYAWGGAMDYPFVSRIFELCYLRAGMPRSPPGQSQSCYPKVLWDSAYVQQNRVYWNVDRWSPWDDVQCAWRHFAGPDAKIVFPERGRWKGAGYKGEIYEGDF</sequence>
<evidence type="ECO:0000256" key="1">
    <source>
        <dbReference type="SAM" id="MobiDB-lite"/>
    </source>
</evidence>
<keyword evidence="3" id="KW-1185">Reference proteome</keyword>
<evidence type="ECO:0000313" key="3">
    <source>
        <dbReference type="Proteomes" id="UP000193144"/>
    </source>
</evidence>
<dbReference type="EMBL" id="MCFA01000029">
    <property type="protein sequence ID" value="ORY14932.1"/>
    <property type="molecule type" value="Genomic_DNA"/>
</dbReference>
<dbReference type="Proteomes" id="UP000193144">
    <property type="component" value="Unassembled WGS sequence"/>
</dbReference>
<accession>A0A1Y1ZXF9</accession>
<feature type="compositionally biased region" description="Low complexity" evidence="1">
    <location>
        <begin position="1"/>
        <end position="19"/>
    </location>
</feature>
<protein>
    <submittedName>
        <fullName evidence="2">Uncharacterized protein</fullName>
    </submittedName>
</protein>
<proteinExistence type="predicted"/>
<organism evidence="2 3">
    <name type="scientific">Clohesyomyces aquaticus</name>
    <dbReference type="NCBI Taxonomy" id="1231657"/>
    <lineage>
        <taxon>Eukaryota</taxon>
        <taxon>Fungi</taxon>
        <taxon>Dikarya</taxon>
        <taxon>Ascomycota</taxon>
        <taxon>Pezizomycotina</taxon>
        <taxon>Dothideomycetes</taxon>
        <taxon>Pleosporomycetidae</taxon>
        <taxon>Pleosporales</taxon>
        <taxon>Lindgomycetaceae</taxon>
        <taxon>Clohesyomyces</taxon>
    </lineage>
</organism>